<dbReference type="RefSeq" id="WP_212528020.1">
    <property type="nucleotide sequence ID" value="NZ_JAGSOG010000031.1"/>
</dbReference>
<dbReference type="Pfam" id="PF13814">
    <property type="entry name" value="Replic_Relax"/>
    <property type="match status" value="1"/>
</dbReference>
<evidence type="ECO:0000313" key="2">
    <source>
        <dbReference type="EMBL" id="MBR7833501.1"/>
    </source>
</evidence>
<reference evidence="2" key="1">
    <citation type="submission" date="2021-04" db="EMBL/GenBank/DDBJ databases">
        <title>Genome based classification of Actinospica acidithermotolerans sp. nov., an actinobacterium isolated from an Indonesian hot spring.</title>
        <authorList>
            <person name="Kusuma A.B."/>
            <person name="Putra K.E."/>
            <person name="Nafisah S."/>
            <person name="Loh J."/>
            <person name="Nouioui I."/>
            <person name="Goodfellow M."/>
        </authorList>
    </citation>
    <scope>NUCLEOTIDE SEQUENCE</scope>
    <source>
        <strain evidence="2">CSCA 57</strain>
    </source>
</reference>
<keyword evidence="3" id="KW-1185">Reference proteome</keyword>
<comment type="caution">
    <text evidence="2">The sequence shown here is derived from an EMBL/GenBank/DDBJ whole genome shotgun (WGS) entry which is preliminary data.</text>
</comment>
<dbReference type="Proteomes" id="UP000675781">
    <property type="component" value="Unassembled WGS sequence"/>
</dbReference>
<protein>
    <submittedName>
        <fullName evidence="2">Replication-relaxation family protein</fullName>
    </submittedName>
</protein>
<organism evidence="2 3">
    <name type="scientific">Actinospica durhamensis</name>
    <dbReference type="NCBI Taxonomy" id="1508375"/>
    <lineage>
        <taxon>Bacteria</taxon>
        <taxon>Bacillati</taxon>
        <taxon>Actinomycetota</taxon>
        <taxon>Actinomycetes</taxon>
        <taxon>Catenulisporales</taxon>
        <taxon>Actinospicaceae</taxon>
        <taxon>Actinospica</taxon>
    </lineage>
</organism>
<accession>A0A941ISQ9</accession>
<dbReference type="EMBL" id="JAGSOG010000031">
    <property type="protein sequence ID" value="MBR7833501.1"/>
    <property type="molecule type" value="Genomic_DNA"/>
</dbReference>
<gene>
    <name evidence="2" type="ORF">KDL01_09505</name>
</gene>
<feature type="region of interest" description="Disordered" evidence="1">
    <location>
        <begin position="1"/>
        <end position="23"/>
    </location>
</feature>
<dbReference type="InterPro" id="IPR025855">
    <property type="entry name" value="Replic_Relax"/>
</dbReference>
<sequence length="336" mass="36662">MTRTDAGTEAAIPLNPAAKGRGGSSNYPAPVDGLAYLLFRTTPRDRWLLAMLGEHRLLTAMQIHALAFTRARTMNYRLSQLRELGLLDRFRTLSASWCGAQCYRYILGPRGALLVAAAHDMTPKEYGYNHAKLLRQGARPDLAHTIGLTDALVSLAARGQLAAWWNQYTCMGLWGDLIRPDAYAVHRDPATEKGFGFFFEHDTGSEHLPQLAEKSAGYARYAAAYGGHRPILIQLPDAEREYRLHGRLAKIPDAAGLPIATTVTAPAERATAQIHELGGLLGGPAWRPLGADMRVTLAQIPSYFAGRGVKLLAPLMGDRAVRAPIPVAPKLAIQQQ</sequence>
<evidence type="ECO:0000313" key="3">
    <source>
        <dbReference type="Proteomes" id="UP000675781"/>
    </source>
</evidence>
<evidence type="ECO:0000256" key="1">
    <source>
        <dbReference type="SAM" id="MobiDB-lite"/>
    </source>
</evidence>
<dbReference type="AlphaFoldDB" id="A0A941ISQ9"/>
<proteinExistence type="predicted"/>
<name>A0A941ISQ9_9ACTN</name>